<evidence type="ECO:0000256" key="2">
    <source>
        <dbReference type="ARBA" id="ARBA00004305"/>
    </source>
</evidence>
<dbReference type="Pfam" id="PF15275">
    <property type="entry name" value="PEHE"/>
    <property type="match status" value="1"/>
</dbReference>
<evidence type="ECO:0000256" key="5">
    <source>
        <dbReference type="ARBA" id="ARBA00011881"/>
    </source>
</evidence>
<evidence type="ECO:0000256" key="30">
    <source>
        <dbReference type="ARBA" id="ARBA00049224"/>
    </source>
</evidence>
<evidence type="ECO:0000256" key="29">
    <source>
        <dbReference type="ARBA" id="ARBA00049192"/>
    </source>
</evidence>
<keyword evidence="10" id="KW-0274">FAD</keyword>
<dbReference type="GO" id="GO:0004466">
    <property type="term" value="F:long-chain fatty acyl-CoA dehydrogenase activity"/>
    <property type="evidence" value="ECO:0007669"/>
    <property type="project" value="UniProtKB-EC"/>
</dbReference>
<comment type="function">
    <text evidence="17">Long-chain specific acyl-CoA dehydrogenase is one of the acyl-CoA dehydrogenases that catalyze the first step of mitochondrial fatty acid beta-oxidation, an aerobic process breaking down fatty acids into acetyl-CoA and allowing the production of energy from fats. The first step of fatty acid beta-oxidation consists in the removal of one hydrogen from C-2 and C-3 of the straight-chain fatty acyl-CoA thioester, resulting in the formation of trans-2-enoyl-CoA. Among the different mitochondrial acyl-CoA dehydrogenases, long-chain specific acyl-CoA dehydrogenase can act on saturated and unsaturated acyl-CoAs with 6 to 24 carbons with a preference for 8 to 18 carbons long primary chains.</text>
</comment>
<evidence type="ECO:0000256" key="21">
    <source>
        <dbReference type="ARBA" id="ARBA00047916"/>
    </source>
</evidence>
<evidence type="ECO:0000256" key="11">
    <source>
        <dbReference type="ARBA" id="ARBA00022832"/>
    </source>
</evidence>
<dbReference type="PANTHER" id="PTHR22443:SF16">
    <property type="entry name" value="KAT8 REGULATORY NSL COMPLEX SUBUNIT 1-LIKE PROTEIN"/>
    <property type="match status" value="1"/>
</dbReference>
<dbReference type="GO" id="GO:0044545">
    <property type="term" value="C:NSL complex"/>
    <property type="evidence" value="ECO:0007669"/>
    <property type="project" value="TreeGrafter"/>
</dbReference>
<sequence>MATSRLSVRPAARLLASLPGGRAPARYIQTENHESARLETSSAKTLMDIGTRRIFSSDHDIFRESVRKFFQEAVLPHHAEWEKAGQVSRELWEKAGQQGLLGVNISEEHGGIGGDLFSAAVVWEEQMYVNCTGPGFSLHSDIVMPYIANYGSKEQIKRFIPEMAAGKCIGAIAMTEPGAGSDLQGVRTYAKKDGSDWILNGSKVFITNGWMSDVVIVVAVTNREARSPAHGISLFLVEEGMKGFIKGRKLEKIGLKAQDTAELFFEDVRLPAGALLGQENKGFYYLMAELPQERLLIADMAIASCEFMFEETRNYVKQRKAFGKTVAHLQTVQHKLAELKTQTCVGRTFLDSCLQLHSVKRLDSATASMAKYWASDLQNNVATQCVQLHGGWGYMWEYPIAKSFVDSRVQPIYGGTNEIMKELIARDIGGRLLGKAAPPPRVRETGRREAAAGEESASPSEEKFAGLRGGGSGGGGRGTDRSWQVGCKLLTTAMTPALQEKAMKGHGICLSSSLSSRVMESNDALGMGSTRPVKEKMKDGSVTKITCSMLGFPIPQANHSTDCFNLKYFGSQSSKHYPVLMSPSSTFHVNNKNCVQRNSEEHSCSKVRNPLCNSTNTHFSQIINSESGEQVRGETLLGSTKNLPEMGKLFDSCLTESHNVEERQLPNCKGYQKNGFLSKALFINPETKKGDLFHQVCDDALEPKMNYNPSTKEQELNFHLLRCVSKQQALLSRAKRSQKHLQILLAKHVVKHCDQQMKCFVRRQLQRMKAFHDPSGVLGGSYHRCTNIKMENIEANTSKDIQRDFDVSSDEIKAFARSTAGLLFHAEESLDSDATCSSSSEDDDEQISRKAMSVNYRSDWKWLVDRANVGCRWTWLQAQISELEYKIQQLTDLHRQIRATKGMVILEEFPNPKEFLKKRTQLMDHEALLNTTGNSHASLERQDAWPEHDFEMSPSSPTLLLRNIEKQSAQLSEIISSLITPLNLSPTSSPLSSKSCKQKELANGISIRNSENNEEISCTSSWLVDQQHLKRRRKEKAKLRTSSVAMICTSARTRPLQSFQRRKLYKMSTAFNSNQQAMQLRDALFNTEEVVPASMWSTYELSTKPRTQKQLMLELDTSFHPVLSFPSDTSLHVHFKTLLKNYEVKGESALGLELKMSPSNEYFHYKGPPQQWICGFESSFKHQTVSEASEHLLEGRKKRHLSETVIGESSKRCEAFSFQHAEPESQSPFTGAANGDMMSRSSHSISTQLNSRRRLRSESSYDIDNIVIPMSLVAPSKLEKLQYKEILTPSWRTVNLEPLGSLHEEEEKAEDLSDDAYASRHANYEDKERARWSLWQQCQWPRRNRTYSRSSDGQDPALKEKQGNTDLISDFSENIADATSEIHSSLCLRESQSSERNQKTKSVLWERRSFPLKVEEAGALLCQDQITDQQENSDAAIPSDFDCTSHAAFSLPNNQPQKKSSPNELEEYNQVHLGIGSMKKQR</sequence>
<dbReference type="InterPro" id="IPR006089">
    <property type="entry name" value="Acyl-CoA_DH_CS"/>
</dbReference>
<dbReference type="PROSITE" id="PS52052">
    <property type="entry name" value="PEHE"/>
    <property type="match status" value="1"/>
</dbReference>
<evidence type="ECO:0000256" key="13">
    <source>
        <dbReference type="ARBA" id="ARBA00022990"/>
    </source>
</evidence>
<evidence type="ECO:0000256" key="8">
    <source>
        <dbReference type="ARBA" id="ARBA00022553"/>
    </source>
</evidence>
<organism evidence="33 34">
    <name type="scientific">Podarcis lilfordi</name>
    <name type="common">Lilford's wall lizard</name>
    <dbReference type="NCBI Taxonomy" id="74358"/>
    <lineage>
        <taxon>Eukaryota</taxon>
        <taxon>Metazoa</taxon>
        <taxon>Chordata</taxon>
        <taxon>Craniata</taxon>
        <taxon>Vertebrata</taxon>
        <taxon>Euteleostomi</taxon>
        <taxon>Lepidosauria</taxon>
        <taxon>Squamata</taxon>
        <taxon>Bifurcata</taxon>
        <taxon>Unidentata</taxon>
        <taxon>Episquamata</taxon>
        <taxon>Laterata</taxon>
        <taxon>Lacertibaenia</taxon>
        <taxon>Lacertidae</taxon>
        <taxon>Podarcis</taxon>
    </lineage>
</organism>
<feature type="region of interest" description="Disordered" evidence="31">
    <location>
        <begin position="1345"/>
        <end position="1364"/>
    </location>
</feature>
<dbReference type="GO" id="GO:0042758">
    <property type="term" value="P:long-chain fatty acid catabolic process"/>
    <property type="evidence" value="ECO:0007669"/>
    <property type="project" value="InterPro"/>
</dbReference>
<comment type="catalytic activity">
    <reaction evidence="24">
        <text>(5Z)-tetradecenoyl-CoA + oxidized [electron-transfer flavoprotein] + H(+) = (2E,5Z)-tetradecadienoyl-CoA + reduced [electron-transfer flavoprotein]</text>
        <dbReference type="Rhea" id="RHEA:47448"/>
        <dbReference type="Rhea" id="RHEA-COMP:10685"/>
        <dbReference type="Rhea" id="RHEA-COMP:10686"/>
        <dbReference type="ChEBI" id="CHEBI:15378"/>
        <dbReference type="ChEBI" id="CHEBI:57692"/>
        <dbReference type="ChEBI" id="CHEBI:58307"/>
        <dbReference type="ChEBI" id="CHEBI:84650"/>
        <dbReference type="ChEBI" id="CHEBI:87701"/>
    </reaction>
    <physiologicalReaction direction="left-to-right" evidence="24">
        <dbReference type="Rhea" id="RHEA:47449"/>
    </physiologicalReaction>
</comment>
<dbReference type="GO" id="GO:0035035">
    <property type="term" value="F:histone acetyltransferase binding"/>
    <property type="evidence" value="ECO:0007669"/>
    <property type="project" value="TreeGrafter"/>
</dbReference>
<dbReference type="InterPro" id="IPR029332">
    <property type="entry name" value="PEHE_dom"/>
</dbReference>
<dbReference type="InterPro" id="IPR046373">
    <property type="entry name" value="Acyl-CoA_Oxase/DH_mid-dom_sf"/>
</dbReference>
<evidence type="ECO:0000256" key="1">
    <source>
        <dbReference type="ARBA" id="ARBA00001974"/>
    </source>
</evidence>
<evidence type="ECO:0000256" key="18">
    <source>
        <dbReference type="ARBA" id="ARBA00047434"/>
    </source>
</evidence>
<comment type="catalytic activity">
    <reaction evidence="18">
        <text>a long-chain 2,3-saturated fatty acyl-CoA + oxidized [electron-transfer flavoprotein] + H(+) = a long-chain (2E)-enoyl-CoA + reduced [electron-transfer flavoprotein]</text>
        <dbReference type="Rhea" id="RHEA:17721"/>
        <dbReference type="Rhea" id="RHEA-COMP:10685"/>
        <dbReference type="Rhea" id="RHEA-COMP:10686"/>
        <dbReference type="ChEBI" id="CHEBI:15378"/>
        <dbReference type="ChEBI" id="CHEBI:57692"/>
        <dbReference type="ChEBI" id="CHEBI:58307"/>
        <dbReference type="ChEBI" id="CHEBI:83721"/>
        <dbReference type="ChEBI" id="CHEBI:83727"/>
        <dbReference type="EC" id="1.3.8.8"/>
    </reaction>
    <physiologicalReaction direction="left-to-right" evidence="18">
        <dbReference type="Rhea" id="RHEA:17722"/>
    </physiologicalReaction>
</comment>
<evidence type="ECO:0000256" key="9">
    <source>
        <dbReference type="ARBA" id="ARBA00022630"/>
    </source>
</evidence>
<evidence type="ECO:0000256" key="16">
    <source>
        <dbReference type="ARBA" id="ARBA00023128"/>
    </source>
</evidence>
<dbReference type="GO" id="GO:0050660">
    <property type="term" value="F:flavin adenine dinucleotide binding"/>
    <property type="evidence" value="ECO:0007669"/>
    <property type="project" value="InterPro"/>
</dbReference>
<dbReference type="InterPro" id="IPR009100">
    <property type="entry name" value="AcylCoA_DH/oxidase_NM_dom_sf"/>
</dbReference>
<dbReference type="FunFam" id="1.10.540.10:FF:000017">
    <property type="entry name" value="long-chain specific acyl-CoA dehydrogenase, mitochondrial"/>
    <property type="match status" value="1"/>
</dbReference>
<feature type="compositionally biased region" description="Polar residues" evidence="31">
    <location>
        <begin position="1239"/>
        <end position="1250"/>
    </location>
</feature>
<evidence type="ECO:0000256" key="20">
    <source>
        <dbReference type="ARBA" id="ARBA00047893"/>
    </source>
</evidence>
<dbReference type="InterPro" id="IPR036250">
    <property type="entry name" value="AcylCo_DH-like_C"/>
</dbReference>
<keyword evidence="34" id="KW-1185">Reference proteome</keyword>
<keyword evidence="13" id="KW-0007">Acetylation</keyword>
<dbReference type="GO" id="GO:0005759">
    <property type="term" value="C:mitochondrial matrix"/>
    <property type="evidence" value="ECO:0007669"/>
    <property type="project" value="UniProtKB-SubCell"/>
</dbReference>
<evidence type="ECO:0000256" key="15">
    <source>
        <dbReference type="ARBA" id="ARBA00023098"/>
    </source>
</evidence>
<dbReference type="FunFam" id="1.20.140.10:FF:000020">
    <property type="entry name" value="Long-chain specific acyl-CoA dehydrogenase, mitochondrial"/>
    <property type="match status" value="1"/>
</dbReference>
<dbReference type="FunFam" id="2.40.110.10:FF:000002">
    <property type="entry name" value="Acyl-CoA dehydrogenase fadE12"/>
    <property type="match status" value="1"/>
</dbReference>
<evidence type="ECO:0000256" key="31">
    <source>
        <dbReference type="SAM" id="MobiDB-lite"/>
    </source>
</evidence>
<dbReference type="SUPFAM" id="SSF56645">
    <property type="entry name" value="Acyl-CoA dehydrogenase NM domain-like"/>
    <property type="match status" value="1"/>
</dbReference>
<comment type="pathway">
    <text evidence="3">Lipid metabolism; mitochondrial fatty acid beta-oxidation.</text>
</comment>
<dbReference type="SMART" id="SM01300">
    <property type="entry name" value="PEHE"/>
    <property type="match status" value="1"/>
</dbReference>
<dbReference type="InterPro" id="IPR026180">
    <property type="entry name" value="NSL1"/>
</dbReference>
<keyword evidence="16" id="KW-0496">Mitochondrion</keyword>
<comment type="cofactor">
    <cofactor evidence="1">
        <name>FAD</name>
        <dbReference type="ChEBI" id="CHEBI:57692"/>
    </cofactor>
</comment>
<evidence type="ECO:0000256" key="28">
    <source>
        <dbReference type="ARBA" id="ARBA00049140"/>
    </source>
</evidence>
<comment type="catalytic activity">
    <reaction evidence="25">
        <text>oxidized [electron-transfer flavoprotein] + (9Z)-octadecenoyl-CoA + H(+) = (2E,9Z)-octadecadienoyl-CoA + reduced [electron-transfer flavoprotein]</text>
        <dbReference type="Rhea" id="RHEA:47300"/>
        <dbReference type="Rhea" id="RHEA-COMP:10685"/>
        <dbReference type="Rhea" id="RHEA-COMP:10686"/>
        <dbReference type="ChEBI" id="CHEBI:15378"/>
        <dbReference type="ChEBI" id="CHEBI:57387"/>
        <dbReference type="ChEBI" id="CHEBI:57692"/>
        <dbReference type="ChEBI" id="CHEBI:58307"/>
        <dbReference type="ChEBI" id="CHEBI:77553"/>
    </reaction>
    <physiologicalReaction direction="left-to-right" evidence="25">
        <dbReference type="Rhea" id="RHEA:47301"/>
    </physiologicalReaction>
</comment>
<dbReference type="InterPro" id="IPR013786">
    <property type="entry name" value="AcylCoA_DH/ox_N"/>
</dbReference>
<feature type="region of interest" description="Disordered" evidence="31">
    <location>
        <begin position="435"/>
        <end position="480"/>
    </location>
</feature>
<dbReference type="Pfam" id="PF02770">
    <property type="entry name" value="Acyl-CoA_dh_M"/>
    <property type="match status" value="1"/>
</dbReference>
<gene>
    <name evidence="33" type="ORF">PODLI_1B025900</name>
</gene>
<feature type="region of interest" description="Disordered" evidence="31">
    <location>
        <begin position="1219"/>
        <end position="1253"/>
    </location>
</feature>
<dbReference type="Gene3D" id="1.20.140.10">
    <property type="entry name" value="Butyryl-CoA Dehydrogenase, subunit A, domain 3"/>
    <property type="match status" value="1"/>
</dbReference>
<evidence type="ECO:0000256" key="19">
    <source>
        <dbReference type="ARBA" id="ARBA00047546"/>
    </source>
</evidence>
<evidence type="ECO:0000256" key="25">
    <source>
        <dbReference type="ARBA" id="ARBA00048725"/>
    </source>
</evidence>
<evidence type="ECO:0000256" key="22">
    <source>
        <dbReference type="ARBA" id="ARBA00048020"/>
    </source>
</evidence>
<dbReference type="Gene3D" id="6.10.250.3170">
    <property type="match status" value="1"/>
</dbReference>
<comment type="catalytic activity">
    <reaction evidence="26">
        <text>octanoyl-CoA + oxidized [electron-transfer flavoprotein] + H(+) = (2E)-octenoyl-CoA + reduced [electron-transfer flavoprotein]</text>
        <dbReference type="Rhea" id="RHEA:48180"/>
        <dbReference type="Rhea" id="RHEA-COMP:10685"/>
        <dbReference type="Rhea" id="RHEA-COMP:10686"/>
        <dbReference type="ChEBI" id="CHEBI:15378"/>
        <dbReference type="ChEBI" id="CHEBI:57386"/>
        <dbReference type="ChEBI" id="CHEBI:57692"/>
        <dbReference type="ChEBI" id="CHEBI:58307"/>
        <dbReference type="ChEBI" id="CHEBI:62242"/>
    </reaction>
    <physiologicalReaction direction="left-to-right" evidence="26">
        <dbReference type="Rhea" id="RHEA:48181"/>
    </physiologicalReaction>
</comment>
<dbReference type="PROSITE" id="PS00072">
    <property type="entry name" value="ACYL_COA_DH_1"/>
    <property type="match status" value="1"/>
</dbReference>
<keyword evidence="12" id="KW-0809">Transit peptide</keyword>
<comment type="catalytic activity">
    <reaction evidence="29">
        <text>hexanoyl-CoA + oxidized [electron-transfer flavoprotein] + H(+) = (2E)-hexenoyl-CoA + reduced [electron-transfer flavoprotein]</text>
        <dbReference type="Rhea" id="RHEA:43464"/>
        <dbReference type="Rhea" id="RHEA-COMP:10685"/>
        <dbReference type="Rhea" id="RHEA-COMP:10686"/>
        <dbReference type="ChEBI" id="CHEBI:15378"/>
        <dbReference type="ChEBI" id="CHEBI:57692"/>
        <dbReference type="ChEBI" id="CHEBI:58307"/>
        <dbReference type="ChEBI" id="CHEBI:62077"/>
        <dbReference type="ChEBI" id="CHEBI:62620"/>
    </reaction>
    <physiologicalReaction direction="left-to-right" evidence="29">
        <dbReference type="Rhea" id="RHEA:43465"/>
    </physiologicalReaction>
</comment>
<feature type="region of interest" description="Disordered" evidence="31">
    <location>
        <begin position="1447"/>
        <end position="1482"/>
    </location>
</feature>
<keyword evidence="11" id="KW-0276">Fatty acid metabolism</keyword>
<dbReference type="InterPro" id="IPR009075">
    <property type="entry name" value="AcylCo_DH/oxidase_C"/>
</dbReference>
<evidence type="ECO:0000256" key="24">
    <source>
        <dbReference type="ARBA" id="ARBA00048187"/>
    </source>
</evidence>
<dbReference type="Pfam" id="PF02771">
    <property type="entry name" value="Acyl-CoA_dh_N"/>
    <property type="match status" value="1"/>
</dbReference>
<comment type="catalytic activity">
    <reaction evidence="27">
        <text>tetradecanoyl-CoA + oxidized [electron-transfer flavoprotein] + H(+) = (2E)-tetradecenoyl-CoA + reduced [electron-transfer flavoprotein]</text>
        <dbReference type="Rhea" id="RHEA:47316"/>
        <dbReference type="Rhea" id="RHEA-COMP:10685"/>
        <dbReference type="Rhea" id="RHEA-COMP:10686"/>
        <dbReference type="ChEBI" id="CHEBI:15378"/>
        <dbReference type="ChEBI" id="CHEBI:57385"/>
        <dbReference type="ChEBI" id="CHEBI:57692"/>
        <dbReference type="ChEBI" id="CHEBI:58307"/>
        <dbReference type="ChEBI" id="CHEBI:61405"/>
    </reaction>
    <physiologicalReaction direction="left-to-right" evidence="27">
        <dbReference type="Rhea" id="RHEA:47317"/>
    </physiologicalReaction>
</comment>
<evidence type="ECO:0000313" key="34">
    <source>
        <dbReference type="Proteomes" id="UP001178461"/>
    </source>
</evidence>
<dbReference type="InterPro" id="IPR006091">
    <property type="entry name" value="Acyl-CoA_Oxase/DH_mid-dom"/>
</dbReference>
<keyword evidence="14" id="KW-0560">Oxidoreductase</keyword>
<comment type="catalytic activity">
    <reaction evidence="30">
        <text>octadecanoyl-CoA + oxidized [electron-transfer flavoprotein] + H(+) = (2E)-octadecenoyl-CoA + reduced [electron-transfer flavoprotein]</text>
        <dbReference type="Rhea" id="RHEA:47240"/>
        <dbReference type="Rhea" id="RHEA-COMP:10685"/>
        <dbReference type="Rhea" id="RHEA-COMP:10686"/>
        <dbReference type="ChEBI" id="CHEBI:15378"/>
        <dbReference type="ChEBI" id="CHEBI:57394"/>
        <dbReference type="ChEBI" id="CHEBI:57692"/>
        <dbReference type="ChEBI" id="CHEBI:58307"/>
        <dbReference type="ChEBI" id="CHEBI:71412"/>
    </reaction>
    <physiologicalReaction direction="left-to-right" evidence="30">
        <dbReference type="Rhea" id="RHEA:47241"/>
    </physiologicalReaction>
</comment>
<feature type="compositionally biased region" description="Polar residues" evidence="31">
    <location>
        <begin position="1451"/>
        <end position="1463"/>
    </location>
</feature>
<keyword evidence="9" id="KW-0285">Flavoprotein</keyword>
<reference evidence="33" key="1">
    <citation type="submission" date="2022-12" db="EMBL/GenBank/DDBJ databases">
        <authorList>
            <person name="Alioto T."/>
            <person name="Alioto T."/>
            <person name="Gomez Garrido J."/>
        </authorList>
    </citation>
    <scope>NUCLEOTIDE SEQUENCE</scope>
</reference>
<dbReference type="InterPro" id="IPR034179">
    <property type="entry name" value="LCAD"/>
</dbReference>
<dbReference type="Proteomes" id="UP001178461">
    <property type="component" value="Chromosome 1"/>
</dbReference>
<feature type="compositionally biased region" description="Basic and acidic residues" evidence="31">
    <location>
        <begin position="441"/>
        <end position="451"/>
    </location>
</feature>
<evidence type="ECO:0000313" key="33">
    <source>
        <dbReference type="EMBL" id="CAI5761700.1"/>
    </source>
</evidence>
<comment type="catalytic activity">
    <reaction evidence="22">
        <text>docosanoyl-CoA + oxidized [electron-transfer flavoprotein] + H(+) = (2E)-docosenoyl-CoA + reduced [electron-transfer flavoprotein]</text>
        <dbReference type="Rhea" id="RHEA:47228"/>
        <dbReference type="Rhea" id="RHEA-COMP:10685"/>
        <dbReference type="Rhea" id="RHEA-COMP:10686"/>
        <dbReference type="ChEBI" id="CHEBI:15378"/>
        <dbReference type="ChEBI" id="CHEBI:57692"/>
        <dbReference type="ChEBI" id="CHEBI:58307"/>
        <dbReference type="ChEBI" id="CHEBI:65059"/>
        <dbReference type="ChEBI" id="CHEBI:74692"/>
    </reaction>
    <physiologicalReaction direction="left-to-right" evidence="22">
        <dbReference type="Rhea" id="RHEA:47229"/>
    </physiologicalReaction>
</comment>
<evidence type="ECO:0000256" key="3">
    <source>
        <dbReference type="ARBA" id="ARBA00005198"/>
    </source>
</evidence>
<feature type="domain" description="PEHE" evidence="32">
    <location>
        <begin position="1285"/>
        <end position="1405"/>
    </location>
</feature>
<comment type="subcellular location">
    <subcellularLocation>
        <location evidence="2">Mitochondrion matrix</location>
    </subcellularLocation>
</comment>
<dbReference type="PANTHER" id="PTHR22443">
    <property type="entry name" value="NON-SPECIFIC LETHAL 1, ISOFORM M"/>
    <property type="match status" value="1"/>
</dbReference>
<proteinExistence type="inferred from homology"/>
<name>A0AA35JLI0_9SAUR</name>
<comment type="catalytic activity">
    <reaction evidence="20">
        <text>dodecanoyl-CoA + oxidized [electron-transfer flavoprotein] + H(+) = (2E)-dodecenoyl-CoA + reduced [electron-transfer flavoprotein]</text>
        <dbReference type="Rhea" id="RHEA:47296"/>
        <dbReference type="Rhea" id="RHEA-COMP:10685"/>
        <dbReference type="Rhea" id="RHEA-COMP:10686"/>
        <dbReference type="ChEBI" id="CHEBI:15378"/>
        <dbReference type="ChEBI" id="CHEBI:57330"/>
        <dbReference type="ChEBI" id="CHEBI:57375"/>
        <dbReference type="ChEBI" id="CHEBI:57692"/>
        <dbReference type="ChEBI" id="CHEBI:58307"/>
    </reaction>
    <physiologicalReaction direction="left-to-right" evidence="20">
        <dbReference type="Rhea" id="RHEA:47297"/>
    </physiologicalReaction>
</comment>
<comment type="catalytic activity">
    <reaction evidence="23">
        <text>tetracosanoyl-CoA + oxidized [electron-transfer flavoprotein] + H(+) = (2E)-tetracosenoyl-CoA + reduced [electron-transfer flavoprotein]</text>
        <dbReference type="Rhea" id="RHEA:47232"/>
        <dbReference type="Rhea" id="RHEA-COMP:10685"/>
        <dbReference type="Rhea" id="RHEA-COMP:10686"/>
        <dbReference type="ChEBI" id="CHEBI:15378"/>
        <dbReference type="ChEBI" id="CHEBI:57692"/>
        <dbReference type="ChEBI" id="CHEBI:58307"/>
        <dbReference type="ChEBI" id="CHEBI:65052"/>
        <dbReference type="ChEBI" id="CHEBI:74693"/>
    </reaction>
    <physiologicalReaction direction="left-to-right" evidence="23">
        <dbReference type="Rhea" id="RHEA:47233"/>
    </physiologicalReaction>
</comment>
<dbReference type="PROSITE" id="PS00073">
    <property type="entry name" value="ACYL_COA_DH_2"/>
    <property type="match status" value="1"/>
</dbReference>
<keyword evidence="15" id="KW-0443">Lipid metabolism</keyword>
<dbReference type="EC" id="1.3.8.8" evidence="6"/>
<comment type="catalytic activity">
    <reaction evidence="21">
        <text>oxidized [electron-transfer flavoprotein] + hexadecanoyl-CoA + H(+) = (2E)-hexadecenoyl-CoA + reduced [electron-transfer flavoprotein]</text>
        <dbReference type="Rhea" id="RHEA:43448"/>
        <dbReference type="Rhea" id="RHEA-COMP:10685"/>
        <dbReference type="Rhea" id="RHEA-COMP:10686"/>
        <dbReference type="ChEBI" id="CHEBI:15378"/>
        <dbReference type="ChEBI" id="CHEBI:57379"/>
        <dbReference type="ChEBI" id="CHEBI:57692"/>
        <dbReference type="ChEBI" id="CHEBI:58307"/>
        <dbReference type="ChEBI" id="CHEBI:61526"/>
    </reaction>
    <physiologicalReaction direction="left-to-right" evidence="21">
        <dbReference type="Rhea" id="RHEA:43449"/>
    </physiologicalReaction>
</comment>
<evidence type="ECO:0000256" key="14">
    <source>
        <dbReference type="ARBA" id="ARBA00023002"/>
    </source>
</evidence>
<evidence type="ECO:0000256" key="26">
    <source>
        <dbReference type="ARBA" id="ARBA00048877"/>
    </source>
</evidence>
<comment type="subunit">
    <text evidence="5">Homotetramer.</text>
</comment>
<evidence type="ECO:0000256" key="17">
    <source>
        <dbReference type="ARBA" id="ARBA00045155"/>
    </source>
</evidence>
<evidence type="ECO:0000256" key="12">
    <source>
        <dbReference type="ARBA" id="ARBA00022946"/>
    </source>
</evidence>
<dbReference type="Pfam" id="PF00441">
    <property type="entry name" value="Acyl-CoA_dh_1"/>
    <property type="match status" value="1"/>
</dbReference>
<evidence type="ECO:0000256" key="4">
    <source>
        <dbReference type="ARBA" id="ARBA00009347"/>
    </source>
</evidence>
<comment type="similarity">
    <text evidence="4">Belongs to the acyl-CoA dehydrogenase family.</text>
</comment>
<keyword evidence="8" id="KW-0597">Phosphoprotein</keyword>
<comment type="catalytic activity">
    <reaction evidence="28">
        <text>eicosanoyl-CoA + oxidized [electron-transfer flavoprotein] + H(+) = (2E)-eicosenoyl-CoA + reduced [electron-transfer flavoprotein]</text>
        <dbReference type="Rhea" id="RHEA:47236"/>
        <dbReference type="Rhea" id="RHEA-COMP:10685"/>
        <dbReference type="Rhea" id="RHEA-COMP:10686"/>
        <dbReference type="ChEBI" id="CHEBI:15378"/>
        <dbReference type="ChEBI" id="CHEBI:57380"/>
        <dbReference type="ChEBI" id="CHEBI:57692"/>
        <dbReference type="ChEBI" id="CHEBI:58307"/>
        <dbReference type="ChEBI" id="CHEBI:74691"/>
    </reaction>
    <physiologicalReaction direction="left-to-right" evidence="28">
        <dbReference type="Rhea" id="RHEA:47237"/>
    </physiologicalReaction>
</comment>
<protein>
    <recommendedName>
        <fullName evidence="7">Long-chain specific acyl-CoA dehydrogenase, mitochondrial</fullName>
        <ecNumber evidence="6">1.3.8.8</ecNumber>
    </recommendedName>
</protein>
<evidence type="ECO:0000256" key="6">
    <source>
        <dbReference type="ARBA" id="ARBA00012040"/>
    </source>
</evidence>
<evidence type="ECO:0000256" key="7">
    <source>
        <dbReference type="ARBA" id="ARBA00014123"/>
    </source>
</evidence>
<evidence type="ECO:0000256" key="23">
    <source>
        <dbReference type="ARBA" id="ARBA00048086"/>
    </source>
</evidence>
<evidence type="ECO:0000256" key="27">
    <source>
        <dbReference type="ARBA" id="ARBA00049038"/>
    </source>
</evidence>
<dbReference type="SUPFAM" id="SSF47203">
    <property type="entry name" value="Acyl-CoA dehydrogenase C-terminal domain-like"/>
    <property type="match status" value="1"/>
</dbReference>
<evidence type="ECO:0000256" key="10">
    <source>
        <dbReference type="ARBA" id="ARBA00022827"/>
    </source>
</evidence>
<feature type="compositionally biased region" description="Gly residues" evidence="31">
    <location>
        <begin position="467"/>
        <end position="477"/>
    </location>
</feature>
<comment type="catalytic activity">
    <reaction evidence="19">
        <text>decanoyl-CoA + oxidized [electron-transfer flavoprotein] + H(+) = (2E)-decenoyl-CoA + reduced [electron-transfer flavoprotein]</text>
        <dbReference type="Rhea" id="RHEA:48176"/>
        <dbReference type="Rhea" id="RHEA-COMP:10685"/>
        <dbReference type="Rhea" id="RHEA-COMP:10686"/>
        <dbReference type="ChEBI" id="CHEBI:15378"/>
        <dbReference type="ChEBI" id="CHEBI:57692"/>
        <dbReference type="ChEBI" id="CHEBI:58307"/>
        <dbReference type="ChEBI" id="CHEBI:61406"/>
        <dbReference type="ChEBI" id="CHEBI:61430"/>
    </reaction>
    <physiologicalReaction direction="left-to-right" evidence="19">
        <dbReference type="Rhea" id="RHEA:48177"/>
    </physiologicalReaction>
</comment>
<dbReference type="EMBL" id="OX395126">
    <property type="protein sequence ID" value="CAI5761700.1"/>
    <property type="molecule type" value="Genomic_DNA"/>
</dbReference>
<dbReference type="Gene3D" id="1.10.540.10">
    <property type="entry name" value="Acyl-CoA dehydrogenase/oxidase, N-terminal domain"/>
    <property type="match status" value="1"/>
</dbReference>
<dbReference type="InterPro" id="IPR037069">
    <property type="entry name" value="AcylCoA_DH/ox_N_sf"/>
</dbReference>
<evidence type="ECO:0000259" key="32">
    <source>
        <dbReference type="PROSITE" id="PS52052"/>
    </source>
</evidence>
<dbReference type="CDD" id="cd01160">
    <property type="entry name" value="LCAD"/>
    <property type="match status" value="1"/>
</dbReference>
<accession>A0AA35JLI0</accession>
<dbReference type="Gene3D" id="2.40.110.10">
    <property type="entry name" value="Butyryl-CoA Dehydrogenase, subunit A, domain 2"/>
    <property type="match status" value="1"/>
</dbReference>